<dbReference type="EMBL" id="UINC01017636">
    <property type="protein sequence ID" value="SVA73366.1"/>
    <property type="molecule type" value="Genomic_DNA"/>
</dbReference>
<name>A0A381Y8E4_9ZZZZ</name>
<protein>
    <submittedName>
        <fullName evidence="1">Uncharacterized protein</fullName>
    </submittedName>
</protein>
<proteinExistence type="predicted"/>
<reference evidence="1" key="1">
    <citation type="submission" date="2018-05" db="EMBL/GenBank/DDBJ databases">
        <authorList>
            <person name="Lanie J.A."/>
            <person name="Ng W.-L."/>
            <person name="Kazmierczak K.M."/>
            <person name="Andrzejewski T.M."/>
            <person name="Davidsen T.M."/>
            <person name="Wayne K.J."/>
            <person name="Tettelin H."/>
            <person name="Glass J.I."/>
            <person name="Rusch D."/>
            <person name="Podicherti R."/>
            <person name="Tsui H.-C.T."/>
            <person name="Winkler M.E."/>
        </authorList>
    </citation>
    <scope>NUCLEOTIDE SEQUENCE</scope>
</reference>
<sequence length="157" mass="18001">MFKKVYIALFLGFLFFGCSGVSSGKMTEYRTTVGSTTLFDFQTLSDKMLNQHRFVVDRTEEIGSGSIIETQYEYLAPNNEETLKGIKEVRYNLVLEARRKGGGVGNIYTVRAIVNAFGRYAQKEEWSNIPINNEIKSRIKIFTTDLKSEIDNRIRVF</sequence>
<accession>A0A381Y8E4</accession>
<organism evidence="1">
    <name type="scientific">marine metagenome</name>
    <dbReference type="NCBI Taxonomy" id="408172"/>
    <lineage>
        <taxon>unclassified sequences</taxon>
        <taxon>metagenomes</taxon>
        <taxon>ecological metagenomes</taxon>
    </lineage>
</organism>
<dbReference type="PROSITE" id="PS51257">
    <property type="entry name" value="PROKAR_LIPOPROTEIN"/>
    <property type="match status" value="1"/>
</dbReference>
<gene>
    <name evidence="1" type="ORF">METZ01_LOCUS126220</name>
</gene>
<evidence type="ECO:0000313" key="1">
    <source>
        <dbReference type="EMBL" id="SVA73366.1"/>
    </source>
</evidence>
<dbReference type="AlphaFoldDB" id="A0A381Y8E4"/>